<keyword evidence="2" id="KW-1185">Reference proteome</keyword>
<dbReference type="AlphaFoldDB" id="A0A016TVU3"/>
<dbReference type="Proteomes" id="UP000024635">
    <property type="component" value="Unassembled WGS sequence"/>
</dbReference>
<sequence length="104" mass="11362">MSFFSGFNCAVSTGFAEDSGGYGQDELRVGVAVDVSDSATSKGIVSAVVTPSYEHFLTYYFRKDVRGYSYENLKAVPTEIFVLDISLNFEVFRDDELIGSGETA</sequence>
<evidence type="ECO:0000313" key="2">
    <source>
        <dbReference type="Proteomes" id="UP000024635"/>
    </source>
</evidence>
<evidence type="ECO:0000313" key="1">
    <source>
        <dbReference type="EMBL" id="EYC06925.1"/>
    </source>
</evidence>
<comment type="caution">
    <text evidence="1">The sequence shown here is derived from an EMBL/GenBank/DDBJ whole genome shotgun (WGS) entry which is preliminary data.</text>
</comment>
<organism evidence="1 2">
    <name type="scientific">Ancylostoma ceylanicum</name>
    <dbReference type="NCBI Taxonomy" id="53326"/>
    <lineage>
        <taxon>Eukaryota</taxon>
        <taxon>Metazoa</taxon>
        <taxon>Ecdysozoa</taxon>
        <taxon>Nematoda</taxon>
        <taxon>Chromadorea</taxon>
        <taxon>Rhabditida</taxon>
        <taxon>Rhabditina</taxon>
        <taxon>Rhabditomorpha</taxon>
        <taxon>Strongyloidea</taxon>
        <taxon>Ancylostomatidae</taxon>
        <taxon>Ancylostomatinae</taxon>
        <taxon>Ancylostoma</taxon>
    </lineage>
</organism>
<proteinExistence type="predicted"/>
<protein>
    <submittedName>
        <fullName evidence="1">Uncharacterized protein</fullName>
    </submittedName>
</protein>
<accession>A0A016TVU3</accession>
<gene>
    <name evidence="1" type="primary">Acey_s0073.g776</name>
    <name evidence="1" type="ORF">Y032_0073g776</name>
</gene>
<name>A0A016TVU3_9BILA</name>
<reference evidence="2" key="1">
    <citation type="journal article" date="2015" name="Nat. Genet.">
        <title>The genome and transcriptome of the zoonotic hookworm Ancylostoma ceylanicum identify infection-specific gene families.</title>
        <authorList>
            <person name="Schwarz E.M."/>
            <person name="Hu Y."/>
            <person name="Antoshechkin I."/>
            <person name="Miller M.M."/>
            <person name="Sternberg P.W."/>
            <person name="Aroian R.V."/>
        </authorList>
    </citation>
    <scope>NUCLEOTIDE SEQUENCE</scope>
    <source>
        <strain evidence="2">HY135</strain>
    </source>
</reference>
<dbReference type="EMBL" id="JARK01001409">
    <property type="protein sequence ID" value="EYC06925.1"/>
    <property type="molecule type" value="Genomic_DNA"/>
</dbReference>